<dbReference type="GO" id="GO:0005524">
    <property type="term" value="F:ATP binding"/>
    <property type="evidence" value="ECO:0007669"/>
    <property type="project" value="UniProtKB-KW"/>
</dbReference>
<dbReference type="GO" id="GO:0016887">
    <property type="term" value="F:ATP hydrolysis activity"/>
    <property type="evidence" value="ECO:0007669"/>
    <property type="project" value="InterPro"/>
</dbReference>
<dbReference type="PROSITE" id="PS50893">
    <property type="entry name" value="ABC_TRANSPORTER_2"/>
    <property type="match status" value="2"/>
</dbReference>
<dbReference type="Gene3D" id="3.40.50.300">
    <property type="entry name" value="P-loop containing nucleotide triphosphate hydrolases"/>
    <property type="match status" value="2"/>
</dbReference>
<organism evidence="6 7">
    <name type="scientific">Tsukamurella asaccharolytica</name>
    <dbReference type="NCBI Taxonomy" id="2592067"/>
    <lineage>
        <taxon>Bacteria</taxon>
        <taxon>Bacillati</taxon>
        <taxon>Actinomycetota</taxon>
        <taxon>Actinomycetes</taxon>
        <taxon>Mycobacteriales</taxon>
        <taxon>Tsukamurellaceae</taxon>
        <taxon>Tsukamurella</taxon>
    </lineage>
</organism>
<dbReference type="SMART" id="SM00382">
    <property type="entry name" value="AAA"/>
    <property type="match status" value="2"/>
</dbReference>
<evidence type="ECO:0000313" key="6">
    <source>
        <dbReference type="EMBL" id="TWS20589.1"/>
    </source>
</evidence>
<sequence length="550" mass="58634">MTVVQTRGLSVAYADRTLFSGLDLVIAPGDVVGLVGANGAGKSTLLTLLAGVSVDGGPDVTGTVDLSPADASVGYLAQEHERRPGESVAQFVARRTGVAAAQEAMDAAAVALADDPDSDPYSPALDRWLALGGADLEQRLDAILAEVGLDGPDAEMTGLSGGQAARAGLAAVLASRYDVLLLDEPTNDLDLAGLELLERFVVSNAVAAPMVLVSHDREFLARTVTTVVELDLAQQQIGVYGGGYEAYLVEREVARRHAREEYEEYSGRLTDLQDRAQMQRNWMEHGVRNARRKMKSGSDPDKAGRKARLESTEKQASKARQTERAIERLEVVAEPRKEWDLRMEILAAPRSGTVVVTASGATVARPGLTVGPVTVSVEYGDRILLTGPNGAGKSTLLGLLLGRLTPSAGSVVLGVGVEVGEVDQARERFLSDGSLLDAFCAEVPETPPADVRTLLAKFGLRGHHVLRPASSLSPGERTRAALALLQARGVNLLVLDEPTNHLDLPAIEQLEQAVESFDGTVILVTHDRRMLDTVRATRRWRMADGALTED</sequence>
<comment type="caution">
    <text evidence="6">The sequence shown here is derived from an EMBL/GenBank/DDBJ whole genome shotgun (WGS) entry which is preliminary data.</text>
</comment>
<protein>
    <submittedName>
        <fullName evidence="6">ABC-F family ATP-binding cassette domain-containing protein</fullName>
    </submittedName>
</protein>
<dbReference type="RefSeq" id="WP_146559809.1">
    <property type="nucleotide sequence ID" value="NZ_VIGW01000002.1"/>
</dbReference>
<dbReference type="InterPro" id="IPR017871">
    <property type="entry name" value="ABC_transporter-like_CS"/>
</dbReference>
<dbReference type="EMBL" id="VIGW01000002">
    <property type="protein sequence ID" value="TWS20589.1"/>
    <property type="molecule type" value="Genomic_DNA"/>
</dbReference>
<proteinExistence type="predicted"/>
<keyword evidence="1" id="KW-0677">Repeat</keyword>
<gene>
    <name evidence="6" type="ORF">FK529_04395</name>
</gene>
<dbReference type="FunFam" id="3.40.50.300:FF:000011">
    <property type="entry name" value="Putative ABC transporter ATP-binding component"/>
    <property type="match status" value="1"/>
</dbReference>
<keyword evidence="7" id="KW-1185">Reference proteome</keyword>
<feature type="domain" description="ABC transporter" evidence="5">
    <location>
        <begin position="4"/>
        <end position="266"/>
    </location>
</feature>
<reference evidence="6 7" key="1">
    <citation type="submission" date="2019-06" db="EMBL/GenBank/DDBJ databases">
        <title>Tsukamurella conjunctivitidis sp. nov., Tsukamurella assacharolytica sp. nov. and Tsukamurella sputae sp. nov. isolated from patients with conjunctivitis, bacteraemia (lymphoma) and respiratory infection (sputum) in Hong Kong.</title>
        <authorList>
            <person name="Teng J.L.L."/>
            <person name="Lee H.H."/>
            <person name="Fong J.Y.H."/>
            <person name="Fok K.M.N."/>
            <person name="Lau S.K.P."/>
            <person name="Woo P.C.Y."/>
        </authorList>
    </citation>
    <scope>NUCLEOTIDE SEQUENCE [LARGE SCALE GENOMIC DNA]</scope>
    <source>
        <strain evidence="6 7">HKU71</strain>
    </source>
</reference>
<dbReference type="PROSITE" id="PS00211">
    <property type="entry name" value="ABC_TRANSPORTER_1"/>
    <property type="match status" value="1"/>
</dbReference>
<evidence type="ECO:0000256" key="3">
    <source>
        <dbReference type="ARBA" id="ARBA00022840"/>
    </source>
</evidence>
<dbReference type="InterPro" id="IPR050611">
    <property type="entry name" value="ABCF"/>
</dbReference>
<dbReference type="InterPro" id="IPR027417">
    <property type="entry name" value="P-loop_NTPase"/>
</dbReference>
<accession>A0A5C5RC48</accession>
<dbReference type="AlphaFoldDB" id="A0A5C5RC48"/>
<dbReference type="PANTHER" id="PTHR19211:SF123">
    <property type="entry name" value="ABC TRANSPORTER"/>
    <property type="match status" value="1"/>
</dbReference>
<evidence type="ECO:0000313" key="7">
    <source>
        <dbReference type="Proteomes" id="UP000317291"/>
    </source>
</evidence>
<keyword evidence="3 6" id="KW-0067">ATP-binding</keyword>
<feature type="compositionally biased region" description="Basic and acidic residues" evidence="4">
    <location>
        <begin position="296"/>
        <end position="322"/>
    </location>
</feature>
<evidence type="ECO:0000256" key="1">
    <source>
        <dbReference type="ARBA" id="ARBA00022737"/>
    </source>
</evidence>
<dbReference type="OrthoDB" id="3239744at2"/>
<dbReference type="Proteomes" id="UP000317291">
    <property type="component" value="Unassembled WGS sequence"/>
</dbReference>
<keyword evidence="2" id="KW-0547">Nucleotide-binding</keyword>
<dbReference type="InterPro" id="IPR003439">
    <property type="entry name" value="ABC_transporter-like_ATP-bd"/>
</dbReference>
<evidence type="ECO:0000256" key="2">
    <source>
        <dbReference type="ARBA" id="ARBA00022741"/>
    </source>
</evidence>
<dbReference type="Pfam" id="PF00005">
    <property type="entry name" value="ABC_tran"/>
    <property type="match status" value="2"/>
</dbReference>
<dbReference type="SUPFAM" id="SSF52540">
    <property type="entry name" value="P-loop containing nucleoside triphosphate hydrolases"/>
    <property type="match status" value="2"/>
</dbReference>
<name>A0A5C5RC48_9ACTN</name>
<feature type="region of interest" description="Disordered" evidence="4">
    <location>
        <begin position="287"/>
        <end position="322"/>
    </location>
</feature>
<feature type="domain" description="ABC transporter" evidence="5">
    <location>
        <begin position="349"/>
        <end position="550"/>
    </location>
</feature>
<dbReference type="CDD" id="cd03221">
    <property type="entry name" value="ABCF_EF-3"/>
    <property type="match status" value="1"/>
</dbReference>
<dbReference type="PANTHER" id="PTHR19211">
    <property type="entry name" value="ATP-BINDING TRANSPORT PROTEIN-RELATED"/>
    <property type="match status" value="1"/>
</dbReference>
<dbReference type="InterPro" id="IPR003593">
    <property type="entry name" value="AAA+_ATPase"/>
</dbReference>
<evidence type="ECO:0000256" key="4">
    <source>
        <dbReference type="SAM" id="MobiDB-lite"/>
    </source>
</evidence>
<evidence type="ECO:0000259" key="5">
    <source>
        <dbReference type="PROSITE" id="PS50893"/>
    </source>
</evidence>